<dbReference type="InterPro" id="IPR036477">
    <property type="entry name" value="Formyl_transf_N_sf"/>
</dbReference>
<dbReference type="AlphaFoldDB" id="A0A9D5KAR0"/>
<accession>A0A9D5KAR0</accession>
<feature type="domain" description="Formyl transferase N-terminal" evidence="5">
    <location>
        <begin position="1"/>
        <end position="56"/>
    </location>
</feature>
<dbReference type="PANTHER" id="PTHR43369:SF2">
    <property type="entry name" value="PHOSPHORIBOSYLGLYCINAMIDE FORMYLTRANSFERASE"/>
    <property type="match status" value="1"/>
</dbReference>
<name>A0A9D5KAR0_UNCW3</name>
<dbReference type="GO" id="GO:0006189">
    <property type="term" value="P:'de novo' IMP biosynthetic process"/>
    <property type="evidence" value="ECO:0007669"/>
    <property type="project" value="TreeGrafter"/>
</dbReference>
<evidence type="ECO:0000259" key="5">
    <source>
        <dbReference type="Pfam" id="PF00551"/>
    </source>
</evidence>
<evidence type="ECO:0000256" key="2">
    <source>
        <dbReference type="ARBA" id="ARBA00012254"/>
    </source>
</evidence>
<evidence type="ECO:0000256" key="1">
    <source>
        <dbReference type="ARBA" id="ARBA00005054"/>
    </source>
</evidence>
<dbReference type="InterPro" id="IPR002376">
    <property type="entry name" value="Formyl_transf_N"/>
</dbReference>
<evidence type="ECO:0000313" key="6">
    <source>
        <dbReference type="EMBL" id="MBD3365658.1"/>
    </source>
</evidence>
<comment type="pathway">
    <text evidence="1">Purine metabolism; IMP biosynthesis via de novo pathway; N(2)-formyl-N(1)-(5-phospho-D-ribosyl)glycinamide from N(1)-(5-phospho-D-ribosyl)glycinamide (10-formyl THF route): step 1/1.</text>
</comment>
<dbReference type="EC" id="2.1.2.2" evidence="2"/>
<evidence type="ECO:0000256" key="4">
    <source>
        <dbReference type="ARBA" id="ARBA00022755"/>
    </source>
</evidence>
<dbReference type="EMBL" id="WJKJ01000348">
    <property type="protein sequence ID" value="MBD3365658.1"/>
    <property type="molecule type" value="Genomic_DNA"/>
</dbReference>
<dbReference type="SUPFAM" id="SSF53328">
    <property type="entry name" value="Formyltransferase"/>
    <property type="match status" value="1"/>
</dbReference>
<feature type="non-terminal residue" evidence="6">
    <location>
        <position position="1"/>
    </location>
</feature>
<keyword evidence="3" id="KW-0808">Transferase</keyword>
<dbReference type="PANTHER" id="PTHR43369">
    <property type="entry name" value="PHOSPHORIBOSYLGLYCINAMIDE FORMYLTRANSFERASE"/>
    <property type="match status" value="1"/>
</dbReference>
<dbReference type="GO" id="GO:0005737">
    <property type="term" value="C:cytoplasm"/>
    <property type="evidence" value="ECO:0007669"/>
    <property type="project" value="TreeGrafter"/>
</dbReference>
<protein>
    <recommendedName>
        <fullName evidence="2">phosphoribosylglycinamide formyltransferase 1</fullName>
        <ecNumber evidence="2">2.1.2.2</ecNumber>
    </recommendedName>
</protein>
<dbReference type="Proteomes" id="UP000630660">
    <property type="component" value="Unassembled WGS sequence"/>
</dbReference>
<reference evidence="6" key="1">
    <citation type="submission" date="2019-11" db="EMBL/GenBank/DDBJ databases">
        <title>Microbial mats filling the niche in hypersaline microbial mats.</title>
        <authorList>
            <person name="Wong H.L."/>
            <person name="Macleod F.I."/>
            <person name="White R.A. III"/>
            <person name="Burns B.P."/>
        </authorList>
    </citation>
    <scope>NUCLEOTIDE SEQUENCE</scope>
    <source>
        <strain evidence="6">Bin_327</strain>
    </source>
</reference>
<comment type="caution">
    <text evidence="6">The sequence shown here is derived from an EMBL/GenBank/DDBJ whole genome shotgun (WGS) entry which is preliminary data.</text>
</comment>
<sequence>LEAGERVTGVTIHIIDERYDHGPIVAQTQVPVLEGDTVETLSSRVLKREHSFFAETLQKIAEGKIVLPD</sequence>
<gene>
    <name evidence="6" type="ORF">GF359_10640</name>
</gene>
<evidence type="ECO:0000256" key="3">
    <source>
        <dbReference type="ARBA" id="ARBA00022679"/>
    </source>
</evidence>
<proteinExistence type="predicted"/>
<evidence type="ECO:0000313" key="7">
    <source>
        <dbReference type="Proteomes" id="UP000630660"/>
    </source>
</evidence>
<dbReference type="GO" id="GO:0004644">
    <property type="term" value="F:phosphoribosylglycinamide formyltransferase activity"/>
    <property type="evidence" value="ECO:0007669"/>
    <property type="project" value="UniProtKB-EC"/>
</dbReference>
<dbReference type="Gene3D" id="3.40.50.170">
    <property type="entry name" value="Formyl transferase, N-terminal domain"/>
    <property type="match status" value="1"/>
</dbReference>
<keyword evidence="4" id="KW-0658">Purine biosynthesis</keyword>
<organism evidence="6 7">
    <name type="scientific">candidate division WOR-3 bacterium</name>
    <dbReference type="NCBI Taxonomy" id="2052148"/>
    <lineage>
        <taxon>Bacteria</taxon>
        <taxon>Bacteria division WOR-3</taxon>
    </lineage>
</organism>
<dbReference type="Pfam" id="PF00551">
    <property type="entry name" value="Formyl_trans_N"/>
    <property type="match status" value="1"/>
</dbReference>